<sequence length="154" mass="16802">MSDPFEGRPFPREVLIGAALLIGFVIAATVMVRLTGVGGTEMPITPVVESRQLVFIDNGDGTTTVRVPDEGRVADLESGVDGFVLGVMRGMVRERNAYDAPLDAPYLLSRREDGRLLFEDPSTGRIIDVRAFGPTNMESFARLLRGEIHADPTR</sequence>
<name>A0A5M8FDV2_9GAMM</name>
<keyword evidence="1" id="KW-0472">Membrane</keyword>
<dbReference type="AlphaFoldDB" id="A0A5M8FDV2"/>
<comment type="caution">
    <text evidence="2">The sequence shown here is derived from an EMBL/GenBank/DDBJ whole genome shotgun (WGS) entry which is preliminary data.</text>
</comment>
<gene>
    <name evidence="2" type="ORF">F2Q65_17230</name>
</gene>
<dbReference type="EMBL" id="VWXX01000040">
    <property type="protein sequence ID" value="KAA6182839.1"/>
    <property type="molecule type" value="Genomic_DNA"/>
</dbReference>
<reference evidence="2 3" key="1">
    <citation type="submission" date="2019-09" db="EMBL/GenBank/DDBJ databases">
        <title>Whole-genome sequence of the purple sulfur bacterium Thiohalocapsa marina DSM 19078.</title>
        <authorList>
            <person name="Kyndt J.A."/>
            <person name="Meyer T.E."/>
        </authorList>
    </citation>
    <scope>NUCLEOTIDE SEQUENCE [LARGE SCALE GENOMIC DNA]</scope>
    <source>
        <strain evidence="2 3">DSM 19078</strain>
    </source>
</reference>
<dbReference type="InterPro" id="IPR017495">
    <property type="entry name" value="PuhC"/>
</dbReference>
<keyword evidence="1" id="KW-0812">Transmembrane</keyword>
<dbReference type="NCBIfam" id="TIGR03054">
    <property type="entry name" value="photo_alph_chp1"/>
    <property type="match status" value="1"/>
</dbReference>
<keyword evidence="1" id="KW-1133">Transmembrane helix</keyword>
<keyword evidence="2" id="KW-0378">Hydrolase</keyword>
<keyword evidence="3" id="KW-1185">Reference proteome</keyword>
<dbReference type="OrthoDB" id="7848123at2"/>
<accession>A0A5M8FDV2</accession>
<protein>
    <submittedName>
        <fullName evidence="2">Phosphonoacetaldehyde hydrolase</fullName>
    </submittedName>
</protein>
<evidence type="ECO:0000256" key="1">
    <source>
        <dbReference type="SAM" id="Phobius"/>
    </source>
</evidence>
<feature type="transmembrane region" description="Helical" evidence="1">
    <location>
        <begin position="14"/>
        <end position="34"/>
    </location>
</feature>
<evidence type="ECO:0000313" key="2">
    <source>
        <dbReference type="EMBL" id="KAA6182839.1"/>
    </source>
</evidence>
<evidence type="ECO:0000313" key="3">
    <source>
        <dbReference type="Proteomes" id="UP000322981"/>
    </source>
</evidence>
<organism evidence="2 3">
    <name type="scientific">Thiohalocapsa marina</name>
    <dbReference type="NCBI Taxonomy" id="424902"/>
    <lineage>
        <taxon>Bacteria</taxon>
        <taxon>Pseudomonadati</taxon>
        <taxon>Pseudomonadota</taxon>
        <taxon>Gammaproteobacteria</taxon>
        <taxon>Chromatiales</taxon>
        <taxon>Chromatiaceae</taxon>
        <taxon>Thiohalocapsa</taxon>
    </lineage>
</organism>
<dbReference type="Proteomes" id="UP000322981">
    <property type="component" value="Unassembled WGS sequence"/>
</dbReference>
<dbReference type="RefSeq" id="WP_150094642.1">
    <property type="nucleotide sequence ID" value="NZ_JBFUOH010000111.1"/>
</dbReference>
<dbReference type="GO" id="GO:0016787">
    <property type="term" value="F:hydrolase activity"/>
    <property type="evidence" value="ECO:0007669"/>
    <property type="project" value="UniProtKB-KW"/>
</dbReference>
<proteinExistence type="predicted"/>